<dbReference type="Proteomes" id="UP000024900">
    <property type="component" value="Unassembled WGS sequence"/>
</dbReference>
<protein>
    <submittedName>
        <fullName evidence="1">Uncharacterized protein</fullName>
    </submittedName>
</protein>
<dbReference type="EMBL" id="ADOU02000005">
    <property type="protein sequence ID" value="KGJ67471.1"/>
    <property type="molecule type" value="Genomic_DNA"/>
</dbReference>
<reference evidence="1 2" key="1">
    <citation type="journal article" date="2014" name="BMC Genomics">
        <title>Comparative genomics of Bradyrhizobium japonicum CPAC 15 and Bradyrhizobium diazoefficiens CPAC 7: elite model strains for understanding symbiotic performance with soybean.</title>
        <authorList>
            <person name="Siqueira A.F."/>
            <person name="Ormeno-Orrillo E."/>
            <person name="Souza R.C."/>
            <person name="Rodrigues E.P."/>
            <person name="Almeida L.G."/>
            <person name="Barcellos F.G."/>
            <person name="Batista J.S."/>
            <person name="Nakatami A.S."/>
            <person name="Martinez-Romero E."/>
            <person name="Vasconcelos A.T."/>
            <person name="Hungria M."/>
        </authorList>
    </citation>
    <scope>NUCLEOTIDE SEQUENCE [LARGE SCALE GENOMIC DNA]</scope>
    <source>
        <strain evidence="1 2">SEMIA 5080</strain>
    </source>
</reference>
<gene>
    <name evidence="1" type="ORF">BJA5080_07674</name>
</gene>
<comment type="caution">
    <text evidence="1">The sequence shown here is derived from an EMBL/GenBank/DDBJ whole genome shotgun (WGS) entry which is preliminary data.</text>
</comment>
<organism evidence="1 2">
    <name type="scientific">Bradyrhizobium diazoefficiens SEMIA 5080</name>
    <dbReference type="NCBI Taxonomy" id="754504"/>
    <lineage>
        <taxon>Bacteria</taxon>
        <taxon>Pseudomonadati</taxon>
        <taxon>Pseudomonadota</taxon>
        <taxon>Alphaproteobacteria</taxon>
        <taxon>Hyphomicrobiales</taxon>
        <taxon>Nitrobacteraceae</taxon>
        <taxon>Bradyrhizobium</taxon>
    </lineage>
</organism>
<sequence length="93" mass="10847">MLRCHQIGEQPIYACAKKSHHMFDIYLNQRNDLLVVPRGFAIPAGLGGNWKRKKRAVRFVSDVIRQDVQRRGYYRRRLISSRSKSAVETTSRS</sequence>
<accession>A0A837CEU8</accession>
<evidence type="ECO:0000313" key="2">
    <source>
        <dbReference type="Proteomes" id="UP000024900"/>
    </source>
</evidence>
<dbReference type="AlphaFoldDB" id="A0A837CEU8"/>
<evidence type="ECO:0000313" key="1">
    <source>
        <dbReference type="EMBL" id="KGJ67471.1"/>
    </source>
</evidence>
<name>A0A837CEU8_9BRAD</name>
<proteinExistence type="predicted"/>